<proteinExistence type="predicted"/>
<name>A0ABD7ELY6_AERJA</name>
<accession>A0ABD7ELY6</accession>
<evidence type="ECO:0000313" key="3">
    <source>
        <dbReference type="Proteomes" id="UP000679312"/>
    </source>
</evidence>
<dbReference type="RefSeq" id="WP_215803403.1">
    <property type="nucleotide sequence ID" value="NZ_CP053881.1"/>
</dbReference>
<gene>
    <name evidence="2" type="ORF">HQ399_08155</name>
</gene>
<feature type="transmembrane region" description="Helical" evidence="1">
    <location>
        <begin position="12"/>
        <end position="37"/>
    </location>
</feature>
<sequence length="88" mass="10108">MKKINLWDLIKFIILSNIFMIFLDVFGNALVLVLVYFKTGIFIFDLDDFLYSSLDKALAGGTVLGIALWLKHKLQERQKQKGQGRSLD</sequence>
<feature type="transmembrane region" description="Helical" evidence="1">
    <location>
        <begin position="49"/>
        <end position="70"/>
    </location>
</feature>
<organism evidence="2 3">
    <name type="scientific">Aeromonas jandaei</name>
    <dbReference type="NCBI Taxonomy" id="650"/>
    <lineage>
        <taxon>Bacteria</taxon>
        <taxon>Pseudomonadati</taxon>
        <taxon>Pseudomonadota</taxon>
        <taxon>Gammaproteobacteria</taxon>
        <taxon>Aeromonadales</taxon>
        <taxon>Aeromonadaceae</taxon>
        <taxon>Aeromonas</taxon>
    </lineage>
</organism>
<keyword evidence="1" id="KW-1133">Transmembrane helix</keyword>
<protein>
    <submittedName>
        <fullName evidence="2">Uncharacterized protein</fullName>
    </submittedName>
</protein>
<dbReference type="Proteomes" id="UP000679312">
    <property type="component" value="Chromosome"/>
</dbReference>
<dbReference type="EMBL" id="CP053881">
    <property type="protein sequence ID" value="QWL62220.1"/>
    <property type="molecule type" value="Genomic_DNA"/>
</dbReference>
<keyword evidence="1" id="KW-0472">Membrane</keyword>
<evidence type="ECO:0000313" key="2">
    <source>
        <dbReference type="EMBL" id="QWL62220.1"/>
    </source>
</evidence>
<keyword evidence="1" id="KW-0812">Transmembrane</keyword>
<dbReference type="AlphaFoldDB" id="A0ABD7ELY6"/>
<reference evidence="2 3" key="1">
    <citation type="journal article" date="2021" name="Front. Microbiol.">
        <title>Prevalence and Genetic Analysis of Chromosomal mcr-3/7 in Aeromonas From U.S. Animal-Derived Samples.</title>
        <authorList>
            <person name="Wang Y."/>
            <person name="Hou N."/>
            <person name="Rasooly R."/>
            <person name="Gu Y."/>
            <person name="He X."/>
        </authorList>
    </citation>
    <scope>NUCLEOTIDE SEQUENCE [LARGE SCALE GENOMIC DNA]</scope>
    <source>
        <strain evidence="2 3">4608</strain>
    </source>
</reference>
<evidence type="ECO:0000256" key="1">
    <source>
        <dbReference type="SAM" id="Phobius"/>
    </source>
</evidence>